<feature type="transmembrane region" description="Helical" evidence="7">
    <location>
        <begin position="281"/>
        <end position="304"/>
    </location>
</feature>
<dbReference type="SUPFAM" id="SSF158472">
    <property type="entry name" value="HAMP domain-like"/>
    <property type="match status" value="1"/>
</dbReference>
<dbReference type="InterPro" id="IPR036890">
    <property type="entry name" value="HATPase_C_sf"/>
</dbReference>
<dbReference type="PANTHER" id="PTHR34220">
    <property type="entry name" value="SENSOR HISTIDINE KINASE YPDA"/>
    <property type="match status" value="1"/>
</dbReference>
<evidence type="ECO:0000256" key="4">
    <source>
        <dbReference type="ARBA" id="ARBA00022679"/>
    </source>
</evidence>
<evidence type="ECO:0000256" key="1">
    <source>
        <dbReference type="ARBA" id="ARBA00004651"/>
    </source>
</evidence>
<feature type="domain" description="HAMP" evidence="8">
    <location>
        <begin position="306"/>
        <end position="358"/>
    </location>
</feature>
<organism evidence="9 10">
    <name type="scientific">Candidatus Pristimantibacillus lignocellulolyticus</name>
    <dbReference type="NCBI Taxonomy" id="2994561"/>
    <lineage>
        <taxon>Bacteria</taxon>
        <taxon>Bacillati</taxon>
        <taxon>Bacillota</taxon>
        <taxon>Bacilli</taxon>
        <taxon>Bacillales</taxon>
        <taxon>Paenibacillaceae</taxon>
        <taxon>Candidatus Pristimantibacillus</taxon>
    </lineage>
</organism>
<keyword evidence="5 9" id="KW-0418">Kinase</keyword>
<accession>A0A9J6ZKW1</accession>
<dbReference type="PROSITE" id="PS50885">
    <property type="entry name" value="HAMP"/>
    <property type="match status" value="1"/>
</dbReference>
<protein>
    <submittedName>
        <fullName evidence="9">Sensor histidine kinase</fullName>
    </submittedName>
</protein>
<evidence type="ECO:0000256" key="6">
    <source>
        <dbReference type="ARBA" id="ARBA00023136"/>
    </source>
</evidence>
<dbReference type="KEGG" id="plig:NAG76_10935"/>
<keyword evidence="2" id="KW-1003">Cell membrane</keyword>
<evidence type="ECO:0000259" key="8">
    <source>
        <dbReference type="PROSITE" id="PS50885"/>
    </source>
</evidence>
<keyword evidence="7" id="KW-1133">Transmembrane helix</keyword>
<dbReference type="GO" id="GO:0005886">
    <property type="term" value="C:plasma membrane"/>
    <property type="evidence" value="ECO:0007669"/>
    <property type="project" value="UniProtKB-SubCell"/>
</dbReference>
<dbReference type="Pfam" id="PF02518">
    <property type="entry name" value="HATPase_c"/>
    <property type="match status" value="1"/>
</dbReference>
<dbReference type="CDD" id="cd06225">
    <property type="entry name" value="HAMP"/>
    <property type="match status" value="1"/>
</dbReference>
<dbReference type="Gene3D" id="6.10.340.10">
    <property type="match status" value="1"/>
</dbReference>
<dbReference type="InterPro" id="IPR010559">
    <property type="entry name" value="Sig_transdc_His_kin_internal"/>
</dbReference>
<evidence type="ECO:0000313" key="9">
    <source>
        <dbReference type="EMBL" id="URN96700.1"/>
    </source>
</evidence>
<dbReference type="SMART" id="SM00387">
    <property type="entry name" value="HATPase_c"/>
    <property type="match status" value="1"/>
</dbReference>
<sequence>MKIMVSFLVVLILPTASISISSNLISKALLKDRVSESFQDNLSYLGQSLEFDMREWERIIDSLHVNHTIESIFKPDYQSDVDYYFDVKNAELVFDDWAYASNMFKYISSLVLIGSNGKIIRYGEDVGHLDVDKLIHKNWMSQLESSNGELVWLGIHENYAEFHYRNPYVISLAKRLNYGENNVVVYMSFKSQFFFDKLNTKQDSNNNLFLLDNQNRIVYNNELDNINQPYENTLNIQGKDYSVQRDKSGQEDLVAQFSLYNTGWSIVETIPLAVLTEGSSLIFKVTIIVFLISFFISGIIWFIIASKIVNPIQQLAKVMRKVQGNEGSVITLTDRRDEIGQLTQNFNYMMRRIDRMHQEHLHEQAEKNDAEYRALQAQINPHFLYNTLNSIRWMAMIQQADNIRETVEVLGRLLRNTIKMKETIIPIHKELELLRDYIYIQKIRYNNKFEVIFEMEESMKDYRCLKFILQPIAENAIFHGIEPKEGRGTITIHAFRDKDRVIFEVHDNGVGIPQNILDKLLSDHEDNDGIGVRNVHERIQRTFGLNYGLELESAIGDYTIVRIMQPVIVMQQEE</sequence>
<dbReference type="Pfam" id="PF00672">
    <property type="entry name" value="HAMP"/>
    <property type="match status" value="1"/>
</dbReference>
<dbReference type="GO" id="GO:0000155">
    <property type="term" value="F:phosphorelay sensor kinase activity"/>
    <property type="evidence" value="ECO:0007669"/>
    <property type="project" value="InterPro"/>
</dbReference>
<dbReference type="SMART" id="SM00304">
    <property type="entry name" value="HAMP"/>
    <property type="match status" value="1"/>
</dbReference>
<dbReference type="EMBL" id="CP097899">
    <property type="protein sequence ID" value="URN96700.1"/>
    <property type="molecule type" value="Genomic_DNA"/>
</dbReference>
<evidence type="ECO:0000256" key="3">
    <source>
        <dbReference type="ARBA" id="ARBA00022553"/>
    </source>
</evidence>
<evidence type="ECO:0000256" key="2">
    <source>
        <dbReference type="ARBA" id="ARBA00022475"/>
    </source>
</evidence>
<dbReference type="SUPFAM" id="SSF55874">
    <property type="entry name" value="ATPase domain of HSP90 chaperone/DNA topoisomerase II/histidine kinase"/>
    <property type="match status" value="1"/>
</dbReference>
<dbReference type="Pfam" id="PF06580">
    <property type="entry name" value="His_kinase"/>
    <property type="match status" value="1"/>
</dbReference>
<dbReference type="Proteomes" id="UP001056756">
    <property type="component" value="Chromosome"/>
</dbReference>
<name>A0A9J6ZKW1_9BACL</name>
<dbReference type="AlphaFoldDB" id="A0A9J6ZKW1"/>
<gene>
    <name evidence="9" type="ORF">NAG76_10935</name>
</gene>
<dbReference type="InterPro" id="IPR050640">
    <property type="entry name" value="Bact_2-comp_sensor_kinase"/>
</dbReference>
<dbReference type="InterPro" id="IPR003660">
    <property type="entry name" value="HAMP_dom"/>
</dbReference>
<evidence type="ECO:0000256" key="7">
    <source>
        <dbReference type="SAM" id="Phobius"/>
    </source>
</evidence>
<keyword evidence="3" id="KW-0597">Phosphoprotein</keyword>
<proteinExistence type="predicted"/>
<keyword evidence="7" id="KW-0812">Transmembrane</keyword>
<dbReference type="InterPro" id="IPR003594">
    <property type="entry name" value="HATPase_dom"/>
</dbReference>
<evidence type="ECO:0000313" key="10">
    <source>
        <dbReference type="Proteomes" id="UP001056756"/>
    </source>
</evidence>
<dbReference type="Gene3D" id="3.30.565.10">
    <property type="entry name" value="Histidine kinase-like ATPase, C-terminal domain"/>
    <property type="match status" value="1"/>
</dbReference>
<reference evidence="9" key="1">
    <citation type="submission" date="2022-05" db="EMBL/GenBank/DDBJ databases">
        <title>Novel bacterial taxa in a minimal lignocellulolytic consortium and its capacity to transform plastics disclosed by genome-resolved metagenomics.</title>
        <authorList>
            <person name="Rodriguez C.A.D."/>
            <person name="Diaz-Garcia L."/>
            <person name="Herrera K."/>
            <person name="Tarazona N.A."/>
            <person name="Sproer C."/>
            <person name="Overmann J."/>
            <person name="Jimenez D.J."/>
        </authorList>
    </citation>
    <scope>NUCLEOTIDE SEQUENCE</scope>
    <source>
        <strain evidence="9">MAG5</strain>
    </source>
</reference>
<comment type="subcellular location">
    <subcellularLocation>
        <location evidence="1">Cell membrane</location>
        <topology evidence="1">Multi-pass membrane protein</topology>
    </subcellularLocation>
</comment>
<dbReference type="PANTHER" id="PTHR34220:SF7">
    <property type="entry name" value="SENSOR HISTIDINE KINASE YPDA"/>
    <property type="match status" value="1"/>
</dbReference>
<evidence type="ECO:0000256" key="5">
    <source>
        <dbReference type="ARBA" id="ARBA00022777"/>
    </source>
</evidence>
<keyword evidence="6 7" id="KW-0472">Membrane</keyword>
<keyword evidence="4" id="KW-0808">Transferase</keyword>